<comment type="cofactor">
    <cofactor evidence="9">
        <name>Mg(2+)</name>
        <dbReference type="ChEBI" id="CHEBI:18420"/>
    </cofactor>
</comment>
<feature type="binding site" evidence="9">
    <location>
        <position position="95"/>
    </location>
    <ligand>
        <name>ATP</name>
        <dbReference type="ChEBI" id="CHEBI:30616"/>
    </ligand>
</feature>
<dbReference type="PRINTS" id="PR01020">
    <property type="entry name" value="LPSBIOSNTHSS"/>
</dbReference>
<dbReference type="GO" id="GO:0005737">
    <property type="term" value="C:cytoplasm"/>
    <property type="evidence" value="ECO:0007669"/>
    <property type="project" value="UniProtKB-SubCell"/>
</dbReference>
<dbReference type="InterPro" id="IPR014729">
    <property type="entry name" value="Rossmann-like_a/b/a_fold"/>
</dbReference>
<dbReference type="PANTHER" id="PTHR21342:SF1">
    <property type="entry name" value="PHOSPHOPANTETHEINE ADENYLYLTRANSFERASE"/>
    <property type="match status" value="1"/>
</dbReference>
<dbReference type="EMBL" id="PSZP01000030">
    <property type="protein sequence ID" value="TCG10615.1"/>
    <property type="molecule type" value="Genomic_DNA"/>
</dbReference>
<dbReference type="GO" id="GO:0005524">
    <property type="term" value="F:ATP binding"/>
    <property type="evidence" value="ECO:0007669"/>
    <property type="project" value="UniProtKB-KW"/>
</dbReference>
<dbReference type="Gene3D" id="3.40.50.620">
    <property type="entry name" value="HUPs"/>
    <property type="match status" value="1"/>
</dbReference>
<evidence type="ECO:0000256" key="2">
    <source>
        <dbReference type="ARBA" id="ARBA00022679"/>
    </source>
</evidence>
<dbReference type="PANTHER" id="PTHR21342">
    <property type="entry name" value="PHOSPHOPANTETHEINE ADENYLYLTRANSFERASE"/>
    <property type="match status" value="1"/>
</dbReference>
<keyword evidence="3 9" id="KW-0548">Nucleotidyltransferase</keyword>
<feature type="binding site" evidence="9">
    <location>
        <begin position="120"/>
        <end position="126"/>
    </location>
    <ligand>
        <name>ATP</name>
        <dbReference type="ChEBI" id="CHEBI:30616"/>
    </ligand>
</feature>
<comment type="subunit">
    <text evidence="9">Homohexamer.</text>
</comment>
<organism evidence="11 12">
    <name type="scientific">Mycoplasma todarodis</name>
    <dbReference type="NCBI Taxonomy" id="1937191"/>
    <lineage>
        <taxon>Bacteria</taxon>
        <taxon>Bacillati</taxon>
        <taxon>Mycoplasmatota</taxon>
        <taxon>Mollicutes</taxon>
        <taxon>Mycoplasmataceae</taxon>
        <taxon>Mycoplasma</taxon>
    </lineage>
</organism>
<evidence type="ECO:0000313" key="11">
    <source>
        <dbReference type="EMBL" id="TCG10615.1"/>
    </source>
</evidence>
<dbReference type="SUPFAM" id="SSF52374">
    <property type="entry name" value="Nucleotidylyl transferase"/>
    <property type="match status" value="1"/>
</dbReference>
<evidence type="ECO:0000256" key="7">
    <source>
        <dbReference type="ARBA" id="ARBA00022993"/>
    </source>
</evidence>
<comment type="function">
    <text evidence="9">Reversibly transfers an adenylyl group from ATP to 4'-phosphopantetheine, yielding dephospho-CoA (dPCoA) and pyrophosphate.</text>
</comment>
<dbReference type="UniPathway" id="UPA00241">
    <property type="reaction ID" value="UER00355"/>
</dbReference>
<dbReference type="EC" id="2.7.7.3" evidence="9"/>
<keyword evidence="7 9" id="KW-0173">Coenzyme A biosynthesis</keyword>
<feature type="binding site" evidence="9">
    <location>
        <position position="17"/>
    </location>
    <ligand>
        <name>ATP</name>
        <dbReference type="ChEBI" id="CHEBI:30616"/>
    </ligand>
</feature>
<keyword evidence="6 9" id="KW-0460">Magnesium</keyword>
<dbReference type="Pfam" id="PF01467">
    <property type="entry name" value="CTP_transf_like"/>
    <property type="match status" value="1"/>
</dbReference>
<dbReference type="InterPro" id="IPR004821">
    <property type="entry name" value="Cyt_trans-like"/>
</dbReference>
<comment type="pathway">
    <text evidence="9">Cofactor biosynthesis; coenzyme A biosynthesis; CoA from (R)-pantothenate: step 4/5.</text>
</comment>
<feature type="binding site" evidence="9">
    <location>
        <position position="70"/>
    </location>
    <ligand>
        <name>substrate</name>
    </ligand>
</feature>
<reference evidence="11 12" key="1">
    <citation type="submission" date="2018-02" db="EMBL/GenBank/DDBJ databases">
        <title>Mycoplasma marinum and Mycoplasma todarodis sp. nov., moderately halophilic and psychrotolerant mycoplasmas isolated from cephalopods.</title>
        <authorList>
            <person name="Viver T."/>
        </authorList>
    </citation>
    <scope>NUCLEOTIDE SEQUENCE [LARGE SCALE GENOMIC DNA]</scope>
    <source>
        <strain evidence="11 12">5H</strain>
    </source>
</reference>
<evidence type="ECO:0000313" key="12">
    <source>
        <dbReference type="Proteomes" id="UP000291072"/>
    </source>
</evidence>
<dbReference type="OrthoDB" id="9806661at2"/>
<evidence type="ECO:0000256" key="1">
    <source>
        <dbReference type="ARBA" id="ARBA00022490"/>
    </source>
</evidence>
<dbReference type="AlphaFoldDB" id="A0A4R0XNT2"/>
<comment type="catalytic activity">
    <reaction evidence="8 9">
        <text>(R)-4'-phosphopantetheine + ATP + H(+) = 3'-dephospho-CoA + diphosphate</text>
        <dbReference type="Rhea" id="RHEA:19801"/>
        <dbReference type="ChEBI" id="CHEBI:15378"/>
        <dbReference type="ChEBI" id="CHEBI:30616"/>
        <dbReference type="ChEBI" id="CHEBI:33019"/>
        <dbReference type="ChEBI" id="CHEBI:57328"/>
        <dbReference type="ChEBI" id="CHEBI:61723"/>
        <dbReference type="EC" id="2.7.7.3"/>
    </reaction>
</comment>
<keyword evidence="4 9" id="KW-0547">Nucleotide-binding</keyword>
<feature type="binding site" evidence="9">
    <location>
        <begin position="85"/>
        <end position="87"/>
    </location>
    <ligand>
        <name>ATP</name>
        <dbReference type="ChEBI" id="CHEBI:30616"/>
    </ligand>
</feature>
<accession>A0A4R0XNT2</accession>
<dbReference type="NCBIfam" id="TIGR01510">
    <property type="entry name" value="coaD_prev_kdtB"/>
    <property type="match status" value="1"/>
</dbReference>
<evidence type="ECO:0000256" key="4">
    <source>
        <dbReference type="ARBA" id="ARBA00022741"/>
    </source>
</evidence>
<feature type="binding site" evidence="9">
    <location>
        <begin position="9"/>
        <end position="10"/>
    </location>
    <ligand>
        <name>ATP</name>
        <dbReference type="ChEBI" id="CHEBI:30616"/>
    </ligand>
</feature>
<keyword evidence="12" id="KW-1185">Reference proteome</keyword>
<gene>
    <name evidence="9 11" type="primary">coaD</name>
    <name evidence="11" type="ORF">C4B25_03470</name>
</gene>
<comment type="similarity">
    <text evidence="9">Belongs to the bacterial CoaD family.</text>
</comment>
<evidence type="ECO:0000256" key="6">
    <source>
        <dbReference type="ARBA" id="ARBA00022842"/>
    </source>
</evidence>
<sequence length="146" mass="17148">MKKAIYPGSFDPFHEGHLSIYNKAIKLFDEVIIYVTNNDEKTHQEILEKRKENILSEIPNCKIIADTKLTSLIAQENDSFYIVRGLRTFDEVEYELFLASINKRLNQEVETIIIFSDDEMKNISSSKIREIKNKYKDDFQALTHKK</sequence>
<evidence type="ECO:0000256" key="3">
    <source>
        <dbReference type="ARBA" id="ARBA00022695"/>
    </source>
</evidence>
<dbReference type="NCBIfam" id="TIGR00125">
    <property type="entry name" value="cyt_tran_rel"/>
    <property type="match status" value="1"/>
</dbReference>
<keyword evidence="5 9" id="KW-0067">ATP-binding</keyword>
<keyword evidence="2 9" id="KW-0808">Transferase</keyword>
<proteinExistence type="inferred from homology"/>
<feature type="binding site" evidence="9">
    <location>
        <position position="9"/>
    </location>
    <ligand>
        <name>substrate</name>
    </ligand>
</feature>
<feature type="domain" description="Cytidyltransferase-like" evidence="10">
    <location>
        <begin position="5"/>
        <end position="130"/>
    </location>
</feature>
<comment type="caution">
    <text evidence="11">The sequence shown here is derived from an EMBL/GenBank/DDBJ whole genome shotgun (WGS) entry which is preliminary data.</text>
</comment>
<dbReference type="RefSeq" id="WP_131613656.1">
    <property type="nucleotide sequence ID" value="NZ_PSZP01000030.1"/>
</dbReference>
<dbReference type="Proteomes" id="UP000291072">
    <property type="component" value="Unassembled WGS sequence"/>
</dbReference>
<dbReference type="HAMAP" id="MF_00151">
    <property type="entry name" value="PPAT_bact"/>
    <property type="match status" value="1"/>
</dbReference>
<feature type="binding site" evidence="9">
    <location>
        <position position="84"/>
    </location>
    <ligand>
        <name>substrate</name>
    </ligand>
</feature>
<evidence type="ECO:0000259" key="10">
    <source>
        <dbReference type="Pfam" id="PF01467"/>
    </source>
</evidence>
<comment type="subcellular location">
    <subcellularLocation>
        <location evidence="9">Cytoplasm</location>
    </subcellularLocation>
</comment>
<keyword evidence="1 9" id="KW-0963">Cytoplasm</keyword>
<evidence type="ECO:0000256" key="8">
    <source>
        <dbReference type="ARBA" id="ARBA00029346"/>
    </source>
</evidence>
<dbReference type="GO" id="GO:0015937">
    <property type="term" value="P:coenzyme A biosynthetic process"/>
    <property type="evidence" value="ECO:0007669"/>
    <property type="project" value="UniProtKB-UniRule"/>
</dbReference>
<feature type="binding site" evidence="9">
    <location>
        <position position="41"/>
    </location>
    <ligand>
        <name>substrate</name>
    </ligand>
</feature>
<feature type="site" description="Transition state stabilizer" evidence="9">
    <location>
        <position position="17"/>
    </location>
</feature>
<name>A0A4R0XNT2_9MOLU</name>
<dbReference type="InterPro" id="IPR001980">
    <property type="entry name" value="PPAT"/>
</dbReference>
<protein>
    <recommendedName>
        <fullName evidence="9">Phosphopantetheine adenylyltransferase</fullName>
        <ecNumber evidence="9">2.7.7.3</ecNumber>
    </recommendedName>
    <alternativeName>
        <fullName evidence="9">Dephospho-CoA pyrophosphorylase</fullName>
    </alternativeName>
    <alternativeName>
        <fullName evidence="9">Pantetheine-phosphate adenylyltransferase</fullName>
        <shortName evidence="9">PPAT</shortName>
    </alternativeName>
</protein>
<evidence type="ECO:0000256" key="9">
    <source>
        <dbReference type="HAMAP-Rule" id="MF_00151"/>
    </source>
</evidence>
<evidence type="ECO:0000256" key="5">
    <source>
        <dbReference type="ARBA" id="ARBA00022840"/>
    </source>
</evidence>
<dbReference type="GO" id="GO:0004595">
    <property type="term" value="F:pantetheine-phosphate adenylyltransferase activity"/>
    <property type="evidence" value="ECO:0007669"/>
    <property type="project" value="UniProtKB-UniRule"/>
</dbReference>